<protein>
    <submittedName>
        <fullName evidence="1">Uncharacterized protein</fullName>
    </submittedName>
</protein>
<dbReference type="AlphaFoldDB" id="A0A3M7PKG8"/>
<evidence type="ECO:0000313" key="1">
    <source>
        <dbReference type="EMBL" id="RMZ99214.1"/>
    </source>
</evidence>
<sequence>MNKEYKARTCVKRNRIKIKRIHALISISNSSWFLIIKKEIKKILSIVQHTLLYLPKQFSDIMEKKIIVAKKVQQSILYYAAFVLNCLKEQKAKHHCTNEEQSTY</sequence>
<reference evidence="1 2" key="1">
    <citation type="journal article" date="2018" name="Sci. Rep.">
        <title>Genomic signatures of local adaptation to the degree of environmental predictability in rotifers.</title>
        <authorList>
            <person name="Franch-Gras L."/>
            <person name="Hahn C."/>
            <person name="Garcia-Roger E.M."/>
            <person name="Carmona M.J."/>
            <person name="Serra M."/>
            <person name="Gomez A."/>
        </authorList>
    </citation>
    <scope>NUCLEOTIDE SEQUENCE [LARGE SCALE GENOMIC DNA]</scope>
    <source>
        <strain evidence="1">HYR1</strain>
    </source>
</reference>
<proteinExistence type="predicted"/>
<dbReference type="Proteomes" id="UP000276133">
    <property type="component" value="Unassembled WGS sequence"/>
</dbReference>
<evidence type="ECO:0000313" key="2">
    <source>
        <dbReference type="Proteomes" id="UP000276133"/>
    </source>
</evidence>
<keyword evidence="2" id="KW-1185">Reference proteome</keyword>
<accession>A0A3M7PKG8</accession>
<organism evidence="1 2">
    <name type="scientific">Brachionus plicatilis</name>
    <name type="common">Marine rotifer</name>
    <name type="synonym">Brachionus muelleri</name>
    <dbReference type="NCBI Taxonomy" id="10195"/>
    <lineage>
        <taxon>Eukaryota</taxon>
        <taxon>Metazoa</taxon>
        <taxon>Spiralia</taxon>
        <taxon>Gnathifera</taxon>
        <taxon>Rotifera</taxon>
        <taxon>Eurotatoria</taxon>
        <taxon>Monogononta</taxon>
        <taxon>Pseudotrocha</taxon>
        <taxon>Ploima</taxon>
        <taxon>Brachionidae</taxon>
        <taxon>Brachionus</taxon>
    </lineage>
</organism>
<gene>
    <name evidence="1" type="ORF">BpHYR1_052531</name>
</gene>
<name>A0A3M7PKG8_BRAPC</name>
<dbReference type="EMBL" id="REGN01010355">
    <property type="protein sequence ID" value="RMZ99214.1"/>
    <property type="molecule type" value="Genomic_DNA"/>
</dbReference>
<comment type="caution">
    <text evidence="1">The sequence shown here is derived from an EMBL/GenBank/DDBJ whole genome shotgun (WGS) entry which is preliminary data.</text>
</comment>